<name>A0ABV5J0M6_9BACT</name>
<dbReference type="InterPro" id="IPR036922">
    <property type="entry name" value="Rieske_2Fe-2S_sf"/>
</dbReference>
<evidence type="ECO:0000256" key="1">
    <source>
        <dbReference type="ARBA" id="ARBA00022714"/>
    </source>
</evidence>
<keyword evidence="4" id="KW-0411">Iron-sulfur</keyword>
<feature type="compositionally biased region" description="Acidic residues" evidence="7">
    <location>
        <begin position="49"/>
        <end position="62"/>
    </location>
</feature>
<feature type="region of interest" description="Disordered" evidence="7">
    <location>
        <begin position="48"/>
        <end position="100"/>
    </location>
</feature>
<feature type="compositionally biased region" description="Low complexity" evidence="7">
    <location>
        <begin position="63"/>
        <end position="82"/>
    </location>
</feature>
<evidence type="ECO:0000256" key="5">
    <source>
        <dbReference type="ARBA" id="ARBA00023157"/>
    </source>
</evidence>
<evidence type="ECO:0000313" key="10">
    <source>
        <dbReference type="Proteomes" id="UP001589654"/>
    </source>
</evidence>
<feature type="domain" description="Rieske" evidence="8">
    <location>
        <begin position="125"/>
        <end position="201"/>
    </location>
</feature>
<comment type="caution">
    <text evidence="9">The sequence shown here is derived from an EMBL/GenBank/DDBJ whole genome shotgun (WGS) entry which is preliminary data.</text>
</comment>
<keyword evidence="5" id="KW-1015">Disulfide bond</keyword>
<dbReference type="Gene3D" id="2.102.10.10">
    <property type="entry name" value="Rieske [2Fe-2S] iron-sulphur domain"/>
    <property type="match status" value="1"/>
</dbReference>
<reference evidence="9 10" key="1">
    <citation type="submission" date="2024-09" db="EMBL/GenBank/DDBJ databases">
        <authorList>
            <person name="Sun Q."/>
            <person name="Mori K."/>
        </authorList>
    </citation>
    <scope>NUCLEOTIDE SEQUENCE [LARGE SCALE GENOMIC DNA]</scope>
    <source>
        <strain evidence="9 10">CECT 7682</strain>
    </source>
</reference>
<sequence length="203" mass="21533">MDDKEKDLRKTIKSGILSKDRRDFLYKSGLFSVASTFGLSFFTGCSNSDDMEPDLTGDDNPGDDSTGNDNDPDNGGNTGDDSTGNDDNPDNGGSDDDGISIDGNQVTIDLNIQSDLKIVGGWLLIAEAQVLVVKVGENDFNALTSVCTHQGCDTNWSYQNNTFTCACHGSQFSSSGNVESGPAQSSLESYSVQLSGDLLTISK</sequence>
<evidence type="ECO:0000256" key="2">
    <source>
        <dbReference type="ARBA" id="ARBA00022723"/>
    </source>
</evidence>
<protein>
    <submittedName>
        <fullName evidence="9">Ubiquinol-cytochrome c reductase iron-sulfur subunit</fullName>
    </submittedName>
</protein>
<organism evidence="9 10">
    <name type="scientific">Echinicola jeungdonensis</name>
    <dbReference type="NCBI Taxonomy" id="709343"/>
    <lineage>
        <taxon>Bacteria</taxon>
        <taxon>Pseudomonadati</taxon>
        <taxon>Bacteroidota</taxon>
        <taxon>Cytophagia</taxon>
        <taxon>Cytophagales</taxon>
        <taxon>Cyclobacteriaceae</taxon>
        <taxon>Echinicola</taxon>
    </lineage>
</organism>
<feature type="compositionally biased region" description="Acidic residues" evidence="7">
    <location>
        <begin position="83"/>
        <end position="99"/>
    </location>
</feature>
<dbReference type="CDD" id="cd03467">
    <property type="entry name" value="Rieske"/>
    <property type="match status" value="1"/>
</dbReference>
<dbReference type="InterPro" id="IPR017941">
    <property type="entry name" value="Rieske_2Fe-2S"/>
</dbReference>
<keyword evidence="10" id="KW-1185">Reference proteome</keyword>
<dbReference type="PANTHER" id="PTHR10134">
    <property type="entry name" value="CYTOCHROME B-C1 COMPLEX SUBUNIT RIESKE, MITOCHONDRIAL"/>
    <property type="match status" value="1"/>
</dbReference>
<dbReference type="Proteomes" id="UP001589654">
    <property type="component" value="Unassembled WGS sequence"/>
</dbReference>
<gene>
    <name evidence="9" type="ORF">ACFFUR_00920</name>
</gene>
<keyword evidence="1" id="KW-0001">2Fe-2S</keyword>
<evidence type="ECO:0000256" key="7">
    <source>
        <dbReference type="SAM" id="MobiDB-lite"/>
    </source>
</evidence>
<dbReference type="RefSeq" id="WP_290246219.1">
    <property type="nucleotide sequence ID" value="NZ_JAUFQT010000001.1"/>
</dbReference>
<dbReference type="EMBL" id="JBHMEW010000007">
    <property type="protein sequence ID" value="MFB9210354.1"/>
    <property type="molecule type" value="Genomic_DNA"/>
</dbReference>
<evidence type="ECO:0000259" key="8">
    <source>
        <dbReference type="PROSITE" id="PS51296"/>
    </source>
</evidence>
<dbReference type="InterPro" id="IPR005805">
    <property type="entry name" value="Rieske_Fe-S_prot_C"/>
</dbReference>
<evidence type="ECO:0000313" key="9">
    <source>
        <dbReference type="EMBL" id="MFB9210354.1"/>
    </source>
</evidence>
<evidence type="ECO:0000256" key="3">
    <source>
        <dbReference type="ARBA" id="ARBA00023004"/>
    </source>
</evidence>
<evidence type="ECO:0000256" key="4">
    <source>
        <dbReference type="ARBA" id="ARBA00023014"/>
    </source>
</evidence>
<dbReference type="InterPro" id="IPR014349">
    <property type="entry name" value="Rieske_Fe-S_prot"/>
</dbReference>
<dbReference type="SUPFAM" id="SSF50022">
    <property type="entry name" value="ISP domain"/>
    <property type="match status" value="1"/>
</dbReference>
<proteinExistence type="predicted"/>
<keyword evidence="3" id="KW-0408">Iron</keyword>
<dbReference type="PRINTS" id="PR00162">
    <property type="entry name" value="RIESKE"/>
</dbReference>
<evidence type="ECO:0000256" key="6">
    <source>
        <dbReference type="ARBA" id="ARBA00034078"/>
    </source>
</evidence>
<comment type="cofactor">
    <cofactor evidence="6">
        <name>[2Fe-2S] cluster</name>
        <dbReference type="ChEBI" id="CHEBI:190135"/>
    </cofactor>
</comment>
<accession>A0ABV5J0M6</accession>
<dbReference type="PROSITE" id="PS51296">
    <property type="entry name" value="RIESKE"/>
    <property type="match status" value="1"/>
</dbReference>
<dbReference type="Pfam" id="PF00355">
    <property type="entry name" value="Rieske"/>
    <property type="match status" value="1"/>
</dbReference>
<keyword evidence="2" id="KW-0479">Metal-binding</keyword>